<feature type="signal peptide" evidence="1">
    <location>
        <begin position="1"/>
        <end position="23"/>
    </location>
</feature>
<evidence type="ECO:0000256" key="1">
    <source>
        <dbReference type="SAM" id="SignalP"/>
    </source>
</evidence>
<reference evidence="2 3" key="1">
    <citation type="submission" date="2023-05" db="EMBL/GenBank/DDBJ databases">
        <title>A 100% complete, gapless, phased diploid assembly of the Scenedesmus obliquus UTEX 3031 genome.</title>
        <authorList>
            <person name="Biondi T.C."/>
            <person name="Hanschen E.R."/>
            <person name="Kwon T."/>
            <person name="Eng W."/>
            <person name="Kruse C.P.S."/>
            <person name="Koehler S.I."/>
            <person name="Kunde Y."/>
            <person name="Gleasner C.D."/>
            <person name="You Mak K.T."/>
            <person name="Polle J."/>
            <person name="Hovde B.T."/>
            <person name="Starkenburg S.R."/>
        </authorList>
    </citation>
    <scope>NUCLEOTIDE SEQUENCE [LARGE SCALE GENOMIC DNA]</scope>
    <source>
        <strain evidence="2 3">DOE0152z</strain>
    </source>
</reference>
<keyword evidence="3" id="KW-1185">Reference proteome</keyword>
<accession>A0ABY8TMC0</accession>
<name>A0ABY8TMC0_TETOB</name>
<sequence>MKGWMLNFSLLVLFAAAVAIAQGFGRGFGPGMGMGGGGLMMGGGPNSGQGGDYAQVFHALLSAHQSIKRTVQPTNKGISSLTESNNPRVARLIQLHVEQMRQLLEGCGNGQCPSQPRFWDPLFAAVYRNAHKIDMEVEPTTKGVKVAETGNDPQSVQLVQMHAAVVSSFVKNGMAEMHQSHAAPPGA</sequence>
<evidence type="ECO:0000313" key="2">
    <source>
        <dbReference type="EMBL" id="WIA10130.1"/>
    </source>
</evidence>
<gene>
    <name evidence="2" type="ORF">OEZ85_010337</name>
</gene>
<feature type="chain" id="PRO_5047549349" description="Secreted protein" evidence="1">
    <location>
        <begin position="24"/>
        <end position="187"/>
    </location>
</feature>
<dbReference type="Proteomes" id="UP001244341">
    <property type="component" value="Chromosome 2b"/>
</dbReference>
<protein>
    <recommendedName>
        <fullName evidence="4">Secreted protein</fullName>
    </recommendedName>
</protein>
<evidence type="ECO:0008006" key="4">
    <source>
        <dbReference type="Google" id="ProtNLM"/>
    </source>
</evidence>
<proteinExistence type="predicted"/>
<organism evidence="2 3">
    <name type="scientific">Tetradesmus obliquus</name>
    <name type="common">Green alga</name>
    <name type="synonym">Acutodesmus obliquus</name>
    <dbReference type="NCBI Taxonomy" id="3088"/>
    <lineage>
        <taxon>Eukaryota</taxon>
        <taxon>Viridiplantae</taxon>
        <taxon>Chlorophyta</taxon>
        <taxon>core chlorophytes</taxon>
        <taxon>Chlorophyceae</taxon>
        <taxon>CS clade</taxon>
        <taxon>Sphaeropleales</taxon>
        <taxon>Scenedesmaceae</taxon>
        <taxon>Tetradesmus</taxon>
    </lineage>
</organism>
<keyword evidence="1" id="KW-0732">Signal</keyword>
<evidence type="ECO:0000313" key="3">
    <source>
        <dbReference type="Proteomes" id="UP001244341"/>
    </source>
</evidence>
<dbReference type="EMBL" id="CP126209">
    <property type="protein sequence ID" value="WIA10130.1"/>
    <property type="molecule type" value="Genomic_DNA"/>
</dbReference>